<name>A0ABR1PGL9_DIAER</name>
<keyword evidence="3" id="KW-1185">Reference proteome</keyword>
<evidence type="ECO:0000313" key="3">
    <source>
        <dbReference type="Proteomes" id="UP001430848"/>
    </source>
</evidence>
<accession>A0ABR1PGL9</accession>
<evidence type="ECO:0000313" key="2">
    <source>
        <dbReference type="EMBL" id="KAK7736366.1"/>
    </source>
</evidence>
<protein>
    <submittedName>
        <fullName evidence="2">Uncharacterized protein</fullName>
    </submittedName>
</protein>
<dbReference type="EMBL" id="JAKNSF020000010">
    <property type="protein sequence ID" value="KAK7736366.1"/>
    <property type="molecule type" value="Genomic_DNA"/>
</dbReference>
<keyword evidence="1" id="KW-0732">Signal</keyword>
<dbReference type="Proteomes" id="UP001430848">
    <property type="component" value="Unassembled WGS sequence"/>
</dbReference>
<organism evidence="2 3">
    <name type="scientific">Diaporthe eres</name>
    <name type="common">Phomopsis oblonga</name>
    <dbReference type="NCBI Taxonomy" id="83184"/>
    <lineage>
        <taxon>Eukaryota</taxon>
        <taxon>Fungi</taxon>
        <taxon>Dikarya</taxon>
        <taxon>Ascomycota</taxon>
        <taxon>Pezizomycotina</taxon>
        <taxon>Sordariomycetes</taxon>
        <taxon>Sordariomycetidae</taxon>
        <taxon>Diaporthales</taxon>
        <taxon>Diaporthaceae</taxon>
        <taxon>Diaporthe</taxon>
        <taxon>Diaporthe eres species complex</taxon>
    </lineage>
</organism>
<reference evidence="2 3" key="1">
    <citation type="submission" date="2024-02" db="EMBL/GenBank/DDBJ databases">
        <title>De novo assembly and annotation of 12 fungi associated with fruit tree decline syndrome in Ontario, Canada.</title>
        <authorList>
            <person name="Sulman M."/>
            <person name="Ellouze W."/>
            <person name="Ilyukhin E."/>
        </authorList>
    </citation>
    <scope>NUCLEOTIDE SEQUENCE [LARGE SCALE GENOMIC DNA]</scope>
    <source>
        <strain evidence="2 3">M169</strain>
    </source>
</reference>
<sequence length="272" mass="30195">MMTYFLSTLFISVVCANPLKSPDQPLVRARNDLEACRQAINCEIVDPQTRNETNSSLARIRYKPTMGPESMFYRDLIARQPQNHKRDDDGTIETQVTLADAKVGYGCDWDESQKHPDPHAMLGNLDQVCKSTGSCVEEESYEERIKVVDCGLGLCELQDVTWTLRGEGIYPWELQAAFVQAVQSLAGTGIESTDQEYAVKKTSPGNTDYSHCKAIKQTGEYHVSRWVWIDGNRVLQGFIVAKVSIPEEEKGAIPEIGEVIAGIFGAISAVCI</sequence>
<feature type="chain" id="PRO_5047092883" evidence="1">
    <location>
        <begin position="17"/>
        <end position="272"/>
    </location>
</feature>
<proteinExistence type="predicted"/>
<evidence type="ECO:0000256" key="1">
    <source>
        <dbReference type="SAM" id="SignalP"/>
    </source>
</evidence>
<comment type="caution">
    <text evidence="2">The sequence shown here is derived from an EMBL/GenBank/DDBJ whole genome shotgun (WGS) entry which is preliminary data.</text>
</comment>
<gene>
    <name evidence="2" type="ORF">SLS63_003343</name>
</gene>
<feature type="signal peptide" evidence="1">
    <location>
        <begin position="1"/>
        <end position="16"/>
    </location>
</feature>